<proteinExistence type="predicted"/>
<reference evidence="1" key="1">
    <citation type="submission" date="2019-08" db="EMBL/GenBank/DDBJ databases">
        <authorList>
            <person name="Kucharzyk K."/>
            <person name="Murdoch R.W."/>
            <person name="Higgins S."/>
            <person name="Loffler F."/>
        </authorList>
    </citation>
    <scope>NUCLEOTIDE SEQUENCE</scope>
</reference>
<organism evidence="1">
    <name type="scientific">bioreactor metagenome</name>
    <dbReference type="NCBI Taxonomy" id="1076179"/>
    <lineage>
        <taxon>unclassified sequences</taxon>
        <taxon>metagenomes</taxon>
        <taxon>ecological metagenomes</taxon>
    </lineage>
</organism>
<sequence length="45" mass="5347">MIKVTYLDVDNKSNCFTLAKTKDVRKHIDITLLFFKHKINKHESI</sequence>
<comment type="caution">
    <text evidence="1">The sequence shown here is derived from an EMBL/GenBank/DDBJ whole genome shotgun (WGS) entry which is preliminary data.</text>
</comment>
<evidence type="ECO:0000313" key="1">
    <source>
        <dbReference type="EMBL" id="MPL56589.1"/>
    </source>
</evidence>
<dbReference type="AlphaFoldDB" id="A0A644SPI1"/>
<gene>
    <name evidence="1" type="ORF">SDC9_02075</name>
</gene>
<dbReference type="EMBL" id="VSSQ01000003">
    <property type="protein sequence ID" value="MPL56589.1"/>
    <property type="molecule type" value="Genomic_DNA"/>
</dbReference>
<accession>A0A644SPI1</accession>
<protein>
    <submittedName>
        <fullName evidence="1">Uncharacterized protein</fullName>
    </submittedName>
</protein>
<name>A0A644SPI1_9ZZZZ</name>